<reference evidence="8" key="1">
    <citation type="journal article" date="2013" name="Science">
        <title>The Amborella genome and the evolution of flowering plants.</title>
        <authorList>
            <consortium name="Amborella Genome Project"/>
        </authorList>
    </citation>
    <scope>NUCLEOTIDE SEQUENCE [LARGE SCALE GENOMIC DNA]</scope>
</reference>
<keyword evidence="8" id="KW-1185">Reference proteome</keyword>
<evidence type="ECO:0000256" key="4">
    <source>
        <dbReference type="ARBA" id="ARBA00022989"/>
    </source>
</evidence>
<feature type="non-terminal residue" evidence="7">
    <location>
        <position position="1"/>
    </location>
</feature>
<evidence type="ECO:0000313" key="8">
    <source>
        <dbReference type="Proteomes" id="UP000017836"/>
    </source>
</evidence>
<proteinExistence type="inferred from homology"/>
<accession>W1P3Y0</accession>
<dbReference type="Gene3D" id="1.20.1250.20">
    <property type="entry name" value="MFS general substrate transporter like domains"/>
    <property type="match status" value="1"/>
</dbReference>
<dbReference type="GO" id="GO:0022857">
    <property type="term" value="F:transmembrane transporter activity"/>
    <property type="evidence" value="ECO:0007669"/>
    <property type="project" value="InterPro"/>
</dbReference>
<gene>
    <name evidence="7" type="ORF">AMTR_s00096p00041850</name>
</gene>
<dbReference type="InterPro" id="IPR000109">
    <property type="entry name" value="POT_fam"/>
</dbReference>
<keyword evidence="3 6" id="KW-0812">Transmembrane</keyword>
<keyword evidence="5 6" id="KW-0472">Membrane</keyword>
<evidence type="ECO:0000313" key="7">
    <source>
        <dbReference type="EMBL" id="ERN02349.1"/>
    </source>
</evidence>
<dbReference type="eggNOG" id="KOG1237">
    <property type="taxonomic scope" value="Eukaryota"/>
</dbReference>
<evidence type="ECO:0000256" key="3">
    <source>
        <dbReference type="ARBA" id="ARBA00022692"/>
    </source>
</evidence>
<dbReference type="HOGENOM" id="CLU_1323843_0_0_1"/>
<keyword evidence="4 6" id="KW-1133">Transmembrane helix</keyword>
<comment type="similarity">
    <text evidence="2">Belongs to the major facilitator superfamily. Proton-dependent oligopeptide transporter (POT/PTR) (TC 2.A.17) family.</text>
</comment>
<dbReference type="PANTHER" id="PTHR11654">
    <property type="entry name" value="OLIGOPEPTIDE TRANSPORTER-RELATED"/>
    <property type="match status" value="1"/>
</dbReference>
<dbReference type="Proteomes" id="UP000017836">
    <property type="component" value="Unassembled WGS sequence"/>
</dbReference>
<dbReference type="EMBL" id="KI394634">
    <property type="protein sequence ID" value="ERN02349.1"/>
    <property type="molecule type" value="Genomic_DNA"/>
</dbReference>
<sequence length="208" mass="22933">DVSGIPSLALYIGRGFEEQGPILLVIFGCAGGMRQLIISMRSPSTTVVDRNSGKVVVYTKADKIKSTPNPWKLCTVTQVEEWKSTVRIIHIWASGIAFTTVYSLMPAMFVLQGDKIDPHMDTFKVPTASVFIFDTKTKPIQNLTASKLLKFHPNNSISSNLLIKLLKPLSKGAKDLRFLALEATLTKRGEREVSTENQSIPAIQTPIC</sequence>
<comment type="subcellular location">
    <subcellularLocation>
        <location evidence="1">Membrane</location>
        <topology evidence="1">Multi-pass membrane protein</topology>
    </subcellularLocation>
</comment>
<feature type="transmembrane region" description="Helical" evidence="6">
    <location>
        <begin position="89"/>
        <end position="111"/>
    </location>
</feature>
<evidence type="ECO:0000256" key="5">
    <source>
        <dbReference type="ARBA" id="ARBA00023136"/>
    </source>
</evidence>
<organism evidence="7 8">
    <name type="scientific">Amborella trichopoda</name>
    <dbReference type="NCBI Taxonomy" id="13333"/>
    <lineage>
        <taxon>Eukaryota</taxon>
        <taxon>Viridiplantae</taxon>
        <taxon>Streptophyta</taxon>
        <taxon>Embryophyta</taxon>
        <taxon>Tracheophyta</taxon>
        <taxon>Spermatophyta</taxon>
        <taxon>Magnoliopsida</taxon>
        <taxon>Amborellales</taxon>
        <taxon>Amborellaceae</taxon>
        <taxon>Amborella</taxon>
    </lineage>
</organism>
<dbReference type="GO" id="GO:0016020">
    <property type="term" value="C:membrane"/>
    <property type="evidence" value="ECO:0007669"/>
    <property type="project" value="UniProtKB-SubCell"/>
</dbReference>
<evidence type="ECO:0000256" key="2">
    <source>
        <dbReference type="ARBA" id="ARBA00005982"/>
    </source>
</evidence>
<evidence type="ECO:0000256" key="6">
    <source>
        <dbReference type="SAM" id="Phobius"/>
    </source>
</evidence>
<evidence type="ECO:0000256" key="1">
    <source>
        <dbReference type="ARBA" id="ARBA00004141"/>
    </source>
</evidence>
<dbReference type="AlphaFoldDB" id="W1P3Y0"/>
<protein>
    <submittedName>
        <fullName evidence="7">Uncharacterized protein</fullName>
    </submittedName>
</protein>
<dbReference type="InterPro" id="IPR036259">
    <property type="entry name" value="MFS_trans_sf"/>
</dbReference>
<name>W1P3Y0_AMBTC</name>
<dbReference type="Pfam" id="PF00854">
    <property type="entry name" value="PTR2"/>
    <property type="match status" value="1"/>
</dbReference>